<dbReference type="Pfam" id="PF18770">
    <property type="entry name" value="Arm_vescicular"/>
    <property type="match status" value="1"/>
</dbReference>
<keyword evidence="6" id="KW-0333">Golgi apparatus</keyword>
<keyword evidence="4" id="KW-0963">Cytoplasm</keyword>
<evidence type="ECO:0000256" key="5">
    <source>
        <dbReference type="ARBA" id="ARBA00022737"/>
    </source>
</evidence>
<keyword evidence="13" id="KW-1185">Reference proteome</keyword>
<comment type="subcellular location">
    <subcellularLocation>
        <location evidence="2">Cytoplasm</location>
    </subcellularLocation>
    <subcellularLocation>
        <location evidence="1">Endomembrane system</location>
        <topology evidence="1">Peripheral membrane protein</topology>
    </subcellularLocation>
    <subcellularLocation>
        <location evidence="3">Golgi apparatus</location>
    </subcellularLocation>
</comment>
<dbReference type="Gene3D" id="1.25.10.10">
    <property type="entry name" value="Leucine-rich Repeat Variant"/>
    <property type="match status" value="1"/>
</dbReference>
<evidence type="ECO:0000256" key="6">
    <source>
        <dbReference type="ARBA" id="ARBA00023034"/>
    </source>
</evidence>
<feature type="domain" description="Vesicle tethering protein Uso1/P115-like head" evidence="10">
    <location>
        <begin position="346"/>
        <end position="628"/>
    </location>
</feature>
<evidence type="ECO:0000256" key="8">
    <source>
        <dbReference type="ARBA" id="ARBA00023136"/>
    </source>
</evidence>
<evidence type="ECO:0000256" key="1">
    <source>
        <dbReference type="ARBA" id="ARBA00004184"/>
    </source>
</evidence>
<comment type="caution">
    <text evidence="12">The sequence shown here is derived from an EMBL/GenBank/DDBJ whole genome shotgun (WGS) entry which is preliminary data.</text>
</comment>
<feature type="compositionally biased region" description="Acidic residues" evidence="9">
    <location>
        <begin position="846"/>
        <end position="865"/>
    </location>
</feature>
<dbReference type="InterPro" id="IPR041209">
    <property type="entry name" value="P115_Arm_rpt"/>
</dbReference>
<dbReference type="Pfam" id="PF04869">
    <property type="entry name" value="Uso1_p115_head"/>
    <property type="match status" value="1"/>
</dbReference>
<evidence type="ECO:0000256" key="3">
    <source>
        <dbReference type="ARBA" id="ARBA00004555"/>
    </source>
</evidence>
<dbReference type="PANTHER" id="PTHR10013">
    <property type="entry name" value="GENERAL VESICULAR TRANSPORT FACTOR P115"/>
    <property type="match status" value="1"/>
</dbReference>
<evidence type="ECO:0000313" key="12">
    <source>
        <dbReference type="EMBL" id="KAK4014794.1"/>
    </source>
</evidence>
<evidence type="ECO:0000259" key="11">
    <source>
        <dbReference type="Pfam" id="PF04871"/>
    </source>
</evidence>
<keyword evidence="5" id="KW-0677">Repeat</keyword>
<keyword evidence="8" id="KW-0472">Membrane</keyword>
<keyword evidence="7" id="KW-0175">Coiled coil</keyword>
<sequence>MDYFFGFKSVISQPEAEPSPADTVLRLVERVTSSTLLEDRRDACRAIKALSKKYRLEVGAHGLDALIAVLISDPDLETSSFVLETLCNVTSSEVFDEEGVGAPVGEQFTEIFLKKSENVISVITLLDEYDFHVRLPAIRLLMNLLNNKSKEMQEIILACPMGVAKLIDILSDSRDFVRNEALLLLIQLTKSNANIQNIIAYERGFDQLFKVVASEGYSDGGIVVDDSLQLMLNLLKRNASNQTVFREESCMKEITPFFRSCQPSESDPGHSWSTQKISNVHSMLQVVRTLVSPANATQVVSPAQKNVYGCGLLSELCALLMSPGVPADILSEIICTVGESIRGCRRNQEFFGQVMASSSPPRTALIVLLMSMVNEKQPVPLRAAVLYCFECFLYKNDVSQGQIIQALLPTSTEAMQNISAGQLLCGGLFSTDCLSHWLSSVALSHALVGNINNKELLLRVHLAIAKDVAPVSLLQQAFNILQMGGKLQTRLGILTLVSTWLADSPNSVAQFLKLPNAVAFLTALVASNEHDDQEVLVQSLCAFLLGLCVVYNNDSNSNFSKESLCQLITKRIGVETFVDKLAEIAKHEVYSKALKHPQIRINTAADIQFDHEFCRLYKALESVIAKAVAPPTSPKGAESPSESELKAVSKYKDVIREQDGQIQHLRQRLAALEGDHIAAQSKIEELNVNLHHLQDQNTLLKAQRNNNVIIDESEPSSQSESSTEKLMKQLEALRLDNERLQGQLEQQQSAKDLGMPVVCSFFRPESSANTMDLELKTVRSRLDAMEAELAETKRCLSVSIAENAELKEEIDRLKKDQEDLLVLLADQDGKVQKYKDRLKTLGQTVSEDEDEELDDLGEDDEEFSS</sequence>
<feature type="region of interest" description="Disordered" evidence="9">
    <location>
        <begin position="842"/>
        <end position="865"/>
    </location>
</feature>
<proteinExistence type="predicted"/>
<dbReference type="InterPro" id="IPR006953">
    <property type="entry name" value="Vesicle_Uso1_P115_head"/>
</dbReference>
<dbReference type="InterPro" id="IPR011989">
    <property type="entry name" value="ARM-like"/>
</dbReference>
<dbReference type="EMBL" id="JAOYFB010000004">
    <property type="protein sequence ID" value="KAK4014794.1"/>
    <property type="molecule type" value="Genomic_DNA"/>
</dbReference>
<feature type="domain" description="Uso1/p115-like vesicle tethering protein C-terminal" evidence="11">
    <location>
        <begin position="717"/>
        <end position="861"/>
    </location>
</feature>
<evidence type="ECO:0000256" key="9">
    <source>
        <dbReference type="SAM" id="MobiDB-lite"/>
    </source>
</evidence>
<organism evidence="12 13">
    <name type="scientific">Daphnia magna</name>
    <dbReference type="NCBI Taxonomy" id="35525"/>
    <lineage>
        <taxon>Eukaryota</taxon>
        <taxon>Metazoa</taxon>
        <taxon>Ecdysozoa</taxon>
        <taxon>Arthropoda</taxon>
        <taxon>Crustacea</taxon>
        <taxon>Branchiopoda</taxon>
        <taxon>Diplostraca</taxon>
        <taxon>Cladocera</taxon>
        <taxon>Anomopoda</taxon>
        <taxon>Daphniidae</taxon>
        <taxon>Daphnia</taxon>
    </lineage>
</organism>
<evidence type="ECO:0000259" key="10">
    <source>
        <dbReference type="Pfam" id="PF04869"/>
    </source>
</evidence>
<evidence type="ECO:0000256" key="4">
    <source>
        <dbReference type="ARBA" id="ARBA00022490"/>
    </source>
</evidence>
<evidence type="ECO:0000256" key="7">
    <source>
        <dbReference type="ARBA" id="ARBA00023054"/>
    </source>
</evidence>
<dbReference type="InterPro" id="IPR024095">
    <property type="entry name" value="Vesicle_P115"/>
</dbReference>
<dbReference type="SUPFAM" id="SSF48371">
    <property type="entry name" value="ARM repeat"/>
    <property type="match status" value="1"/>
</dbReference>
<name>A0ABQ9ZPD1_9CRUS</name>
<evidence type="ECO:0000256" key="2">
    <source>
        <dbReference type="ARBA" id="ARBA00004496"/>
    </source>
</evidence>
<reference evidence="12 13" key="1">
    <citation type="journal article" date="2023" name="Nucleic Acids Res.">
        <title>The hologenome of Daphnia magna reveals possible DNA methylation and microbiome-mediated evolution of the host genome.</title>
        <authorList>
            <person name="Chaturvedi A."/>
            <person name="Li X."/>
            <person name="Dhandapani V."/>
            <person name="Marshall H."/>
            <person name="Kissane S."/>
            <person name="Cuenca-Cambronero M."/>
            <person name="Asole G."/>
            <person name="Calvet F."/>
            <person name="Ruiz-Romero M."/>
            <person name="Marangio P."/>
            <person name="Guigo R."/>
            <person name="Rago D."/>
            <person name="Mirbahai L."/>
            <person name="Eastwood N."/>
            <person name="Colbourne J.K."/>
            <person name="Zhou J."/>
            <person name="Mallon E."/>
            <person name="Orsini L."/>
        </authorList>
    </citation>
    <scope>NUCLEOTIDE SEQUENCE [LARGE SCALE GENOMIC DNA]</scope>
    <source>
        <strain evidence="12">LRV0_1</strain>
    </source>
</reference>
<evidence type="ECO:0008006" key="14">
    <source>
        <dbReference type="Google" id="ProtNLM"/>
    </source>
</evidence>
<dbReference type="Pfam" id="PF04871">
    <property type="entry name" value="Uso1_p115_C"/>
    <property type="match status" value="1"/>
</dbReference>
<gene>
    <name evidence="12" type="ORF">OUZ56_027303</name>
</gene>
<dbReference type="InterPro" id="IPR006955">
    <property type="entry name" value="Uso1_p115_C"/>
</dbReference>
<protein>
    <recommendedName>
        <fullName evidence="14">General vesicular transport factor p115</fullName>
    </recommendedName>
</protein>
<dbReference type="InterPro" id="IPR016024">
    <property type="entry name" value="ARM-type_fold"/>
</dbReference>
<evidence type="ECO:0000313" key="13">
    <source>
        <dbReference type="Proteomes" id="UP001234178"/>
    </source>
</evidence>
<dbReference type="PANTHER" id="PTHR10013:SF0">
    <property type="entry name" value="GENERAL VESICULAR TRANSPORT FACTOR P115"/>
    <property type="match status" value="1"/>
</dbReference>
<accession>A0ABQ9ZPD1</accession>
<dbReference type="Proteomes" id="UP001234178">
    <property type="component" value="Unassembled WGS sequence"/>
</dbReference>